<dbReference type="AlphaFoldDB" id="A0A6N2MVX7"/>
<proteinExistence type="predicted"/>
<dbReference type="EMBL" id="CAADRP010001996">
    <property type="protein sequence ID" value="VFU58636.1"/>
    <property type="molecule type" value="Genomic_DNA"/>
</dbReference>
<protein>
    <submittedName>
        <fullName evidence="1">Uncharacterized protein</fullName>
    </submittedName>
</protein>
<reference evidence="1" key="1">
    <citation type="submission" date="2019-03" db="EMBL/GenBank/DDBJ databases">
        <authorList>
            <person name="Mank J."/>
            <person name="Almeida P."/>
        </authorList>
    </citation>
    <scope>NUCLEOTIDE SEQUENCE</scope>
    <source>
        <strain evidence="1">78183</strain>
    </source>
</reference>
<gene>
    <name evidence="1" type="ORF">SVIM_LOCUS428972</name>
</gene>
<sequence>MESRSADPIFRQDQSDTCQEKGKWGLCITVRKRSVSFTETSNTAPGHHKLSNSLEKSICQGAKTTSR</sequence>
<evidence type="ECO:0000313" key="1">
    <source>
        <dbReference type="EMBL" id="VFU58636.1"/>
    </source>
</evidence>
<accession>A0A6N2MVX7</accession>
<organism evidence="1">
    <name type="scientific">Salix viminalis</name>
    <name type="common">Common osier</name>
    <name type="synonym">Basket willow</name>
    <dbReference type="NCBI Taxonomy" id="40686"/>
    <lineage>
        <taxon>Eukaryota</taxon>
        <taxon>Viridiplantae</taxon>
        <taxon>Streptophyta</taxon>
        <taxon>Embryophyta</taxon>
        <taxon>Tracheophyta</taxon>
        <taxon>Spermatophyta</taxon>
        <taxon>Magnoliopsida</taxon>
        <taxon>eudicotyledons</taxon>
        <taxon>Gunneridae</taxon>
        <taxon>Pentapetalae</taxon>
        <taxon>rosids</taxon>
        <taxon>fabids</taxon>
        <taxon>Malpighiales</taxon>
        <taxon>Salicaceae</taxon>
        <taxon>Saliceae</taxon>
        <taxon>Salix</taxon>
    </lineage>
</organism>
<name>A0A6N2MVX7_SALVM</name>